<keyword evidence="3" id="KW-0479">Metal-binding</keyword>
<dbReference type="InterPro" id="IPR036565">
    <property type="entry name" value="Mur-like_cat_sf"/>
</dbReference>
<keyword evidence="9" id="KW-1185">Reference proteome</keyword>
<dbReference type="EMBL" id="JACGCI010000004">
    <property type="protein sequence ID" value="KAF6764473.1"/>
    <property type="molecule type" value="Genomic_DNA"/>
</dbReference>
<dbReference type="OrthoDB" id="5212574at2759"/>
<evidence type="ECO:0000259" key="7">
    <source>
        <dbReference type="Pfam" id="PF08245"/>
    </source>
</evidence>
<dbReference type="InterPro" id="IPR013221">
    <property type="entry name" value="Mur_ligase_cen"/>
</dbReference>
<dbReference type="GO" id="GO:0046872">
    <property type="term" value="F:metal ion binding"/>
    <property type="evidence" value="ECO:0007669"/>
    <property type="project" value="UniProtKB-KW"/>
</dbReference>
<dbReference type="GO" id="GO:0005739">
    <property type="term" value="C:mitochondrion"/>
    <property type="evidence" value="ECO:0007669"/>
    <property type="project" value="TreeGrafter"/>
</dbReference>
<dbReference type="GO" id="GO:0008841">
    <property type="term" value="F:dihydrofolate synthase activity"/>
    <property type="evidence" value="ECO:0007669"/>
    <property type="project" value="TreeGrafter"/>
</dbReference>
<evidence type="ECO:0000256" key="1">
    <source>
        <dbReference type="ARBA" id="ARBA00008276"/>
    </source>
</evidence>
<dbReference type="SUPFAM" id="SSF53623">
    <property type="entry name" value="MurD-like peptide ligases, catalytic domain"/>
    <property type="match status" value="1"/>
</dbReference>
<evidence type="ECO:0000256" key="4">
    <source>
        <dbReference type="ARBA" id="ARBA00022741"/>
    </source>
</evidence>
<dbReference type="NCBIfam" id="TIGR01499">
    <property type="entry name" value="folC"/>
    <property type="match status" value="1"/>
</dbReference>
<gene>
    <name evidence="8" type="ORF">DFP72DRAFT_423431</name>
</gene>
<dbReference type="InterPro" id="IPR018109">
    <property type="entry name" value="Folylpolyglutamate_synth_CS"/>
</dbReference>
<dbReference type="GO" id="GO:0005829">
    <property type="term" value="C:cytosol"/>
    <property type="evidence" value="ECO:0007669"/>
    <property type="project" value="TreeGrafter"/>
</dbReference>
<dbReference type="PANTHER" id="PTHR11136:SF0">
    <property type="entry name" value="DIHYDROFOLATE SYNTHETASE-RELATED"/>
    <property type="match status" value="1"/>
</dbReference>
<dbReference type="Pfam" id="PF08245">
    <property type="entry name" value="Mur_ligase_M"/>
    <property type="match status" value="1"/>
</dbReference>
<evidence type="ECO:0000313" key="8">
    <source>
        <dbReference type="EMBL" id="KAF6764473.1"/>
    </source>
</evidence>
<dbReference type="UniPathway" id="UPA00850"/>
<keyword evidence="2 8" id="KW-0436">Ligase</keyword>
<organism evidence="8 9">
    <name type="scientific">Ephemerocybe angulata</name>
    <dbReference type="NCBI Taxonomy" id="980116"/>
    <lineage>
        <taxon>Eukaryota</taxon>
        <taxon>Fungi</taxon>
        <taxon>Dikarya</taxon>
        <taxon>Basidiomycota</taxon>
        <taxon>Agaricomycotina</taxon>
        <taxon>Agaricomycetes</taxon>
        <taxon>Agaricomycetidae</taxon>
        <taxon>Agaricales</taxon>
        <taxon>Agaricineae</taxon>
        <taxon>Psathyrellaceae</taxon>
        <taxon>Ephemerocybe</taxon>
    </lineage>
</organism>
<dbReference type="InterPro" id="IPR001645">
    <property type="entry name" value="Folylpolyglutamate_synth"/>
</dbReference>
<sequence>MSIDLSLSRLSNLLPHLPLQYTRPTIHIAGTNGKGSVSALVSSILSHTSAQKTLSIGRFNSPHLVDVTDCILINEAPVAQDEYLAAQASVLHADAEHAKRTSSSRLTPFEVLTLTALQLLERAQVDVAVIEVGMGGQLDATNVIPSSCILVSALTSVALDHTGFLGTTIGAIAEQKAGIARQGRAFVLGPQAESSRKEVEEVVERTVRAAGGVVVPYVEVKEREWDCGSDGVKDEGFELGVGEKSGWKPPSGIPVEFAIPALSNARVNALLPLQGAHQIENLSTALGIIQSLVSPPPSASLPSSLDFKTLLSPQSIQNGIANVRWRGRLSWHLYTPSPSSPPSEPHRPPFPFPVLVDGAHNAASSQTLGSYISQILASHSTPTRKVNLTYILALSHSPGKSPLDTLKPLLAPATTLKELDKELDVNVSVACVPFSKPSGMPWVLCVPPSDLAAVVREAVGMSSTITSNGEENVCGLADTSLRIWTPSYSESEKAGATLGEGQRNVWLERALGWAAGVGEEGEQRLVVVAGSLYLVADFYRLLETN</sequence>
<evidence type="ECO:0000256" key="6">
    <source>
        <dbReference type="ARBA" id="ARBA00022842"/>
    </source>
</evidence>
<accession>A0A8H6IFF7</accession>
<dbReference type="Gene3D" id="3.90.190.20">
    <property type="entry name" value="Mur ligase, C-terminal domain"/>
    <property type="match status" value="1"/>
</dbReference>
<reference evidence="8 9" key="1">
    <citation type="submission" date="2020-07" db="EMBL/GenBank/DDBJ databases">
        <title>Comparative genomics of pyrophilous fungi reveals a link between fire events and developmental genes.</title>
        <authorList>
            <consortium name="DOE Joint Genome Institute"/>
            <person name="Steindorff A.S."/>
            <person name="Carver A."/>
            <person name="Calhoun S."/>
            <person name="Stillman K."/>
            <person name="Liu H."/>
            <person name="Lipzen A."/>
            <person name="Pangilinan J."/>
            <person name="Labutti K."/>
            <person name="Bruns T.D."/>
            <person name="Grigoriev I.V."/>
        </authorList>
    </citation>
    <scope>NUCLEOTIDE SEQUENCE [LARGE SCALE GENOMIC DNA]</scope>
    <source>
        <strain evidence="8 9">CBS 144469</strain>
    </source>
</reference>
<proteinExistence type="inferred from homology"/>
<evidence type="ECO:0000313" key="9">
    <source>
        <dbReference type="Proteomes" id="UP000521943"/>
    </source>
</evidence>
<protein>
    <submittedName>
        <fullName evidence="8">Mur ligase</fullName>
    </submittedName>
</protein>
<evidence type="ECO:0000256" key="5">
    <source>
        <dbReference type="ARBA" id="ARBA00022840"/>
    </source>
</evidence>
<keyword evidence="4" id="KW-0547">Nucleotide-binding</keyword>
<dbReference type="Proteomes" id="UP000521943">
    <property type="component" value="Unassembled WGS sequence"/>
</dbReference>
<dbReference type="PROSITE" id="PS01012">
    <property type="entry name" value="FOLYLPOLYGLU_SYNT_2"/>
    <property type="match status" value="1"/>
</dbReference>
<dbReference type="PROSITE" id="PS01011">
    <property type="entry name" value="FOLYLPOLYGLU_SYNT_1"/>
    <property type="match status" value="1"/>
</dbReference>
<comment type="caution">
    <text evidence="8">The sequence shown here is derived from an EMBL/GenBank/DDBJ whole genome shotgun (WGS) entry which is preliminary data.</text>
</comment>
<feature type="domain" description="Mur ligase central" evidence="7">
    <location>
        <begin position="28"/>
        <end position="182"/>
    </location>
</feature>
<dbReference type="AlphaFoldDB" id="A0A8H6IFF7"/>
<keyword evidence="6" id="KW-0460">Magnesium</keyword>
<comment type="similarity">
    <text evidence="1">Belongs to the folylpolyglutamate synthase family.</text>
</comment>
<dbReference type="GO" id="GO:0005524">
    <property type="term" value="F:ATP binding"/>
    <property type="evidence" value="ECO:0007669"/>
    <property type="project" value="UniProtKB-KW"/>
</dbReference>
<keyword evidence="5" id="KW-0067">ATP-binding</keyword>
<name>A0A8H6IFF7_9AGAR</name>
<dbReference type="InterPro" id="IPR036615">
    <property type="entry name" value="Mur_ligase_C_dom_sf"/>
</dbReference>
<dbReference type="GO" id="GO:0004326">
    <property type="term" value="F:tetrahydrofolylpolyglutamate synthase activity"/>
    <property type="evidence" value="ECO:0007669"/>
    <property type="project" value="InterPro"/>
</dbReference>
<dbReference type="Gene3D" id="3.40.1190.10">
    <property type="entry name" value="Mur-like, catalytic domain"/>
    <property type="match status" value="1"/>
</dbReference>
<evidence type="ECO:0000256" key="2">
    <source>
        <dbReference type="ARBA" id="ARBA00022598"/>
    </source>
</evidence>
<evidence type="ECO:0000256" key="3">
    <source>
        <dbReference type="ARBA" id="ARBA00022723"/>
    </source>
</evidence>
<dbReference type="PANTHER" id="PTHR11136">
    <property type="entry name" value="FOLYLPOLYGLUTAMATE SYNTHASE-RELATED"/>
    <property type="match status" value="1"/>
</dbReference>